<feature type="compositionally biased region" description="Acidic residues" evidence="1">
    <location>
        <begin position="216"/>
        <end position="226"/>
    </location>
</feature>
<feature type="compositionally biased region" description="Low complexity" evidence="1">
    <location>
        <begin position="245"/>
        <end position="254"/>
    </location>
</feature>
<keyword evidence="3" id="KW-1185">Reference proteome</keyword>
<comment type="caution">
    <text evidence="2">The sequence shown here is derived from an EMBL/GenBank/DDBJ whole genome shotgun (WGS) entry which is preliminary data.</text>
</comment>
<gene>
    <name evidence="2" type="ORF">Tdes44962_MAKER08353</name>
</gene>
<feature type="region of interest" description="Disordered" evidence="1">
    <location>
        <begin position="125"/>
        <end position="282"/>
    </location>
</feature>
<name>A0A9W7SWT7_9PEZI</name>
<evidence type="ECO:0000256" key="1">
    <source>
        <dbReference type="SAM" id="MobiDB-lite"/>
    </source>
</evidence>
<reference evidence="2 3" key="2">
    <citation type="journal article" date="2021" name="Curr. Genet.">
        <title>Genetic response to nitrogen starvation in the aggressive Eucalyptus foliar pathogen Teratosphaeria destructans.</title>
        <authorList>
            <person name="Havenga M."/>
            <person name="Wingfield B.D."/>
            <person name="Wingfield M.J."/>
            <person name="Dreyer L.L."/>
            <person name="Roets F."/>
            <person name="Aylward J."/>
        </authorList>
    </citation>
    <scope>NUCLEOTIDE SEQUENCE [LARGE SCALE GENOMIC DNA]</scope>
    <source>
        <strain evidence="2">CMW44962</strain>
    </source>
</reference>
<reference evidence="2 3" key="1">
    <citation type="journal article" date="2018" name="IMA Fungus">
        <title>IMA Genome-F 10: Nine draft genome sequences of Claviceps purpurea s.lat., including C. arundinis, C. humidiphila, and C. cf. spartinae, pseudomolecules for the pitch canker pathogen Fusarium circinatum, draft genome of Davidsoniella eucalypti, Grosmannia galeiformis, Quambalaria eucalypti, and Teratosphaeria destructans.</title>
        <authorList>
            <person name="Wingfield B.D."/>
            <person name="Liu M."/>
            <person name="Nguyen H.D."/>
            <person name="Lane F.A."/>
            <person name="Morgan S.W."/>
            <person name="De Vos L."/>
            <person name="Wilken P.M."/>
            <person name="Duong T.A."/>
            <person name="Aylward J."/>
            <person name="Coetzee M.P."/>
            <person name="Dadej K."/>
            <person name="De Beer Z.W."/>
            <person name="Findlay W."/>
            <person name="Havenga M."/>
            <person name="Kolarik M."/>
            <person name="Menzies J.G."/>
            <person name="Naidoo K."/>
            <person name="Pochopski O."/>
            <person name="Shoukouhi P."/>
            <person name="Santana Q.C."/>
            <person name="Seifert K.A."/>
            <person name="Soal N."/>
            <person name="Steenkamp E.T."/>
            <person name="Tatham C.T."/>
            <person name="van der Nest M.A."/>
            <person name="Wingfield M.J."/>
        </authorList>
    </citation>
    <scope>NUCLEOTIDE SEQUENCE [LARGE SCALE GENOMIC DNA]</scope>
    <source>
        <strain evidence="2">CMW44962</strain>
    </source>
</reference>
<feature type="compositionally biased region" description="Basic and acidic residues" evidence="1">
    <location>
        <begin position="130"/>
        <end position="177"/>
    </location>
</feature>
<evidence type="ECO:0000313" key="3">
    <source>
        <dbReference type="Proteomes" id="UP001138500"/>
    </source>
</evidence>
<evidence type="ECO:0000313" key="2">
    <source>
        <dbReference type="EMBL" id="KAH9837429.1"/>
    </source>
</evidence>
<feature type="region of interest" description="Disordered" evidence="1">
    <location>
        <begin position="19"/>
        <end position="99"/>
    </location>
</feature>
<dbReference type="OrthoDB" id="10645429at2759"/>
<organism evidence="2 3">
    <name type="scientific">Teratosphaeria destructans</name>
    <dbReference type="NCBI Taxonomy" id="418781"/>
    <lineage>
        <taxon>Eukaryota</taxon>
        <taxon>Fungi</taxon>
        <taxon>Dikarya</taxon>
        <taxon>Ascomycota</taxon>
        <taxon>Pezizomycotina</taxon>
        <taxon>Dothideomycetes</taxon>
        <taxon>Dothideomycetidae</taxon>
        <taxon>Mycosphaerellales</taxon>
        <taxon>Teratosphaeriaceae</taxon>
        <taxon>Teratosphaeria</taxon>
    </lineage>
</organism>
<proteinExistence type="predicted"/>
<accession>A0A9W7SWT7</accession>
<feature type="compositionally biased region" description="Polar residues" evidence="1">
    <location>
        <begin position="259"/>
        <end position="277"/>
    </location>
</feature>
<feature type="compositionally biased region" description="Basic and acidic residues" evidence="1">
    <location>
        <begin position="25"/>
        <end position="44"/>
    </location>
</feature>
<dbReference type="EMBL" id="RIBY02000780">
    <property type="protein sequence ID" value="KAH9837429.1"/>
    <property type="molecule type" value="Genomic_DNA"/>
</dbReference>
<feature type="compositionally biased region" description="Low complexity" evidence="1">
    <location>
        <begin position="45"/>
        <end position="62"/>
    </location>
</feature>
<sequence>MHRYCTSLGSLTSTTRGNQVMAYRSDSRSRVDYYRGRRRDDYRRPQSARAHTPSESSDNSYYDGDDDDDYRSRYSSRTRRSSYYEPPPPRPSSDANSGSRVINKTTLAVGALTIIAGVLQMWTVKKSHKQREAARKERERDFRKRKEERRRMEAKRDQERQARWAAERERERDEAASEIRSSVRQIEYQPRGGRQRDRTRVRRLPPPSDWVRPDGEVADDGYGSEEDERRSRGGSRAGDSKGSRPRSAISIRSAVALQKDSNQSSTNPPASGRQRSSLRPPPSKEQLFTLALLITFLSTAAAWGEEHQIYVFGGCSFERPPGGQGWNNCPLTGKIPAARSPIAWSAAT</sequence>
<protein>
    <submittedName>
        <fullName evidence="2">Uncharacterized protein</fullName>
    </submittedName>
</protein>
<dbReference type="Proteomes" id="UP001138500">
    <property type="component" value="Unassembled WGS sequence"/>
</dbReference>
<dbReference type="AlphaFoldDB" id="A0A9W7SWT7"/>